<feature type="transmembrane region" description="Helical" evidence="1">
    <location>
        <begin position="482"/>
        <end position="505"/>
    </location>
</feature>
<feature type="transmembrane region" description="Helical" evidence="1">
    <location>
        <begin position="382"/>
        <end position="401"/>
    </location>
</feature>
<sequence>MAVGCVDAFWQRHIFFKTHSASLWKNGPWTALQQEGYPSHCLDGGGRFYFAALVSNVVSTDLGVCVPAVCNYQEITWDIFPALYQAFFNEGEQIGLQFAVQLSEYTAWGYEHFLTVPQETRWGLALVLLLAVLGLVSGRFGAREASLPRGAFSRAQYFATFGIAIGEVMLFTRWAQYAWLEDNSHFYAGARRIGVMAAECLPGLRLVRLAAATSGAGRGSEHVFSRLRAGAVVLVLRLLQLAMLSLLCVGAANLAGSLTVNRFSGGAWKRGWLESLQSCLDLPPEDMLLGGILSEGLGPRGASCLHLATIRDELRLLAVAAPVLLLSAGLGPLPATLAGFCAAAAWSGSSYSPELAVASASVLAAYVSTWGRGASGSPRAPMAALLALAALASAAYFWAHLAFAGTAATAVSAMAAACLVPLVLGLAGASASRAPAASVEEPALQWLPCRSADMALPALPLVLYVLEGYIEPHAKVLTLCDFLARLFGVFALAMLGGAACAATWAGICRIVQAAVAAAATQDKKSLQAALAAERSLRLALEVELATERSARLKAEQALALELGRREPAALGQQ</sequence>
<dbReference type="Proteomes" id="UP000654075">
    <property type="component" value="Unassembled WGS sequence"/>
</dbReference>
<feature type="non-terminal residue" evidence="2">
    <location>
        <position position="1"/>
    </location>
</feature>
<keyword evidence="3" id="KW-1185">Reference proteome</keyword>
<comment type="caution">
    <text evidence="2">The sequence shown here is derived from an EMBL/GenBank/DDBJ whole genome shotgun (WGS) entry which is preliminary data.</text>
</comment>
<accession>A0A813FU64</accession>
<feature type="transmembrane region" description="Helical" evidence="1">
    <location>
        <begin position="316"/>
        <end position="345"/>
    </location>
</feature>
<feature type="transmembrane region" description="Helical" evidence="1">
    <location>
        <begin position="407"/>
        <end position="431"/>
    </location>
</feature>
<dbReference type="AlphaFoldDB" id="A0A813FU64"/>
<proteinExistence type="predicted"/>
<evidence type="ECO:0000313" key="2">
    <source>
        <dbReference type="EMBL" id="CAE8616295.1"/>
    </source>
</evidence>
<protein>
    <submittedName>
        <fullName evidence="2">Uncharacterized protein</fullName>
    </submittedName>
</protein>
<organism evidence="2 3">
    <name type="scientific">Polarella glacialis</name>
    <name type="common">Dinoflagellate</name>
    <dbReference type="NCBI Taxonomy" id="89957"/>
    <lineage>
        <taxon>Eukaryota</taxon>
        <taxon>Sar</taxon>
        <taxon>Alveolata</taxon>
        <taxon>Dinophyceae</taxon>
        <taxon>Suessiales</taxon>
        <taxon>Suessiaceae</taxon>
        <taxon>Polarella</taxon>
    </lineage>
</organism>
<evidence type="ECO:0000256" key="1">
    <source>
        <dbReference type="SAM" id="Phobius"/>
    </source>
</evidence>
<keyword evidence="1" id="KW-0472">Membrane</keyword>
<dbReference type="EMBL" id="CAJNNV010025840">
    <property type="protein sequence ID" value="CAE8616295.1"/>
    <property type="molecule type" value="Genomic_DNA"/>
</dbReference>
<name>A0A813FU64_POLGL</name>
<feature type="transmembrane region" description="Helical" evidence="1">
    <location>
        <begin position="154"/>
        <end position="175"/>
    </location>
</feature>
<gene>
    <name evidence="2" type="ORF">PGLA1383_LOCUS33991</name>
</gene>
<keyword evidence="1" id="KW-0812">Transmembrane</keyword>
<evidence type="ECO:0000313" key="3">
    <source>
        <dbReference type="Proteomes" id="UP000654075"/>
    </source>
</evidence>
<feature type="transmembrane region" description="Helical" evidence="1">
    <location>
        <begin position="122"/>
        <end position="142"/>
    </location>
</feature>
<reference evidence="2" key="1">
    <citation type="submission" date="2021-02" db="EMBL/GenBank/DDBJ databases">
        <authorList>
            <person name="Dougan E. K."/>
            <person name="Rhodes N."/>
            <person name="Thang M."/>
            <person name="Chan C."/>
        </authorList>
    </citation>
    <scope>NUCLEOTIDE SEQUENCE</scope>
</reference>
<keyword evidence="1" id="KW-1133">Transmembrane helix</keyword>
<feature type="transmembrane region" description="Helical" evidence="1">
    <location>
        <begin position="238"/>
        <end position="260"/>
    </location>
</feature>
<dbReference type="OrthoDB" id="10314503at2759"/>